<dbReference type="Proteomes" id="UP000237968">
    <property type="component" value="Unassembled WGS sequence"/>
</dbReference>
<accession>A0A2S9XC91</accession>
<dbReference type="EMBL" id="PVNK01000282">
    <property type="protein sequence ID" value="PRP90420.1"/>
    <property type="molecule type" value="Genomic_DNA"/>
</dbReference>
<dbReference type="Gene3D" id="1.10.260.40">
    <property type="entry name" value="lambda repressor-like DNA-binding domains"/>
    <property type="match status" value="1"/>
</dbReference>
<protein>
    <recommendedName>
        <fullName evidence="2">HTH cro/C1-type domain-containing protein</fullName>
    </recommendedName>
</protein>
<evidence type="ECO:0000313" key="4">
    <source>
        <dbReference type="Proteomes" id="UP000237968"/>
    </source>
</evidence>
<dbReference type="Pfam" id="PF13560">
    <property type="entry name" value="HTH_31"/>
    <property type="match status" value="1"/>
</dbReference>
<dbReference type="GO" id="GO:0003677">
    <property type="term" value="F:DNA binding"/>
    <property type="evidence" value="ECO:0007669"/>
    <property type="project" value="InterPro"/>
</dbReference>
<dbReference type="InterPro" id="IPR001387">
    <property type="entry name" value="Cro/C1-type_HTH"/>
</dbReference>
<dbReference type="PANTHER" id="PTHR43236">
    <property type="entry name" value="ANTITOXIN HIGA1"/>
    <property type="match status" value="1"/>
</dbReference>
<dbReference type="AlphaFoldDB" id="A0A2S9XC91"/>
<dbReference type="InterPro" id="IPR010359">
    <property type="entry name" value="IrrE_HExxH"/>
</dbReference>
<name>A0A2S9XC91_9BACT</name>
<dbReference type="PANTHER" id="PTHR43236:SF2">
    <property type="entry name" value="BLL0069 PROTEIN"/>
    <property type="match status" value="1"/>
</dbReference>
<evidence type="ECO:0000256" key="1">
    <source>
        <dbReference type="ARBA" id="ARBA00007227"/>
    </source>
</evidence>
<dbReference type="Gene3D" id="1.10.10.2910">
    <property type="match status" value="1"/>
</dbReference>
<organism evidence="3 4">
    <name type="scientific">Enhygromyxa salina</name>
    <dbReference type="NCBI Taxonomy" id="215803"/>
    <lineage>
        <taxon>Bacteria</taxon>
        <taxon>Pseudomonadati</taxon>
        <taxon>Myxococcota</taxon>
        <taxon>Polyangia</taxon>
        <taxon>Nannocystales</taxon>
        <taxon>Nannocystaceae</taxon>
        <taxon>Enhygromyxa</taxon>
    </lineage>
</organism>
<evidence type="ECO:0000313" key="3">
    <source>
        <dbReference type="EMBL" id="PRP90420.1"/>
    </source>
</evidence>
<dbReference type="OrthoDB" id="5497105at2"/>
<comment type="caution">
    <text evidence="3">The sequence shown here is derived from an EMBL/GenBank/DDBJ whole genome shotgun (WGS) entry which is preliminary data.</text>
</comment>
<gene>
    <name evidence="3" type="ORF">ENSA5_65120</name>
</gene>
<keyword evidence="4" id="KW-1185">Reference proteome</keyword>
<dbReference type="InterPro" id="IPR010982">
    <property type="entry name" value="Lambda_DNA-bd_dom_sf"/>
</dbReference>
<dbReference type="Pfam" id="PF06114">
    <property type="entry name" value="Peptidase_M78"/>
    <property type="match status" value="1"/>
</dbReference>
<reference evidence="3 4" key="1">
    <citation type="submission" date="2018-03" db="EMBL/GenBank/DDBJ databases">
        <title>Draft Genome Sequences of the Obligatory Marine Myxobacteria Enhygromyxa salina SWB005.</title>
        <authorList>
            <person name="Poehlein A."/>
            <person name="Moghaddam J.A."/>
            <person name="Harms H."/>
            <person name="Alanjari M."/>
            <person name="Koenig G.M."/>
            <person name="Daniel R."/>
            <person name="Schaeberle T.F."/>
        </authorList>
    </citation>
    <scope>NUCLEOTIDE SEQUENCE [LARGE SCALE GENOMIC DNA]</scope>
    <source>
        <strain evidence="3 4">SWB005</strain>
    </source>
</reference>
<dbReference type="RefSeq" id="WP_106395674.1">
    <property type="nucleotide sequence ID" value="NZ_PVNK01000282.1"/>
</dbReference>
<proteinExistence type="inferred from homology"/>
<evidence type="ECO:0000259" key="2">
    <source>
        <dbReference type="SMART" id="SM00530"/>
    </source>
</evidence>
<dbReference type="InterPro" id="IPR052345">
    <property type="entry name" value="Rad_response_metalloprotease"/>
</dbReference>
<comment type="similarity">
    <text evidence="1">Belongs to the short-chain fatty acyl-CoA assimilation regulator (ScfR) family.</text>
</comment>
<feature type="domain" description="HTH cro/C1-type" evidence="2">
    <location>
        <begin position="7"/>
        <end position="62"/>
    </location>
</feature>
<dbReference type="SMART" id="SM00530">
    <property type="entry name" value="HTH_XRE"/>
    <property type="match status" value="1"/>
</dbReference>
<sequence>MKTDYENLRDLRESLYHHSLTFVSRHASIPVERLARIEAGEPASLDELERLAELYGLDAEQLEEEPVVLASGDSIRALPNLDEFRELGELARSRVIQAARAARDLIRLENLQNPDGPSRAQRFLHEAPRLRKPTRGAAAHRQGAQLAQSLRRELELGSDPIPSMRGLVARHFPTIAVLYADLTLGGPAGLAFADNHRGPAIVLNTRGKNENPTVRRFSLAHELCHILFDWNRMEPIARISGYLHESRLEEERRANAFAIRLLCPETVVHGLEVGALDALGRAREVAEYGIPYSAIRIYLENEAATELPLRPPSDVQRLSVDARWMAAEQDESLADFPLDKVPSERRTQVARLAALLYSEGKLPRDAFAEYLGVTPAQELERVLDFFELPWPEDVEDPFHAA</sequence>